<feature type="compositionally biased region" description="Basic and acidic residues" evidence="1">
    <location>
        <begin position="176"/>
        <end position="187"/>
    </location>
</feature>
<feature type="compositionally biased region" description="Polar residues" evidence="1">
    <location>
        <begin position="111"/>
        <end position="120"/>
    </location>
</feature>
<feature type="compositionally biased region" description="Basic and acidic residues" evidence="1">
    <location>
        <begin position="199"/>
        <end position="213"/>
    </location>
</feature>
<name>A0A6V7WG49_MELEN</name>
<dbReference type="EMBL" id="CAJEWN010000568">
    <property type="protein sequence ID" value="CAD2185983.1"/>
    <property type="molecule type" value="Genomic_DNA"/>
</dbReference>
<accession>A0A6V7WG49</accession>
<feature type="compositionally biased region" description="Low complexity" evidence="1">
    <location>
        <begin position="244"/>
        <end position="253"/>
    </location>
</feature>
<gene>
    <name evidence="3" type="ORF">MENT_LOCUS38445</name>
</gene>
<organism evidence="3 4">
    <name type="scientific">Meloidogyne enterolobii</name>
    <name type="common">Root-knot nematode worm</name>
    <name type="synonym">Meloidogyne mayaguensis</name>
    <dbReference type="NCBI Taxonomy" id="390850"/>
    <lineage>
        <taxon>Eukaryota</taxon>
        <taxon>Metazoa</taxon>
        <taxon>Ecdysozoa</taxon>
        <taxon>Nematoda</taxon>
        <taxon>Chromadorea</taxon>
        <taxon>Rhabditida</taxon>
        <taxon>Tylenchina</taxon>
        <taxon>Tylenchomorpha</taxon>
        <taxon>Tylenchoidea</taxon>
        <taxon>Meloidogynidae</taxon>
        <taxon>Meloidogyninae</taxon>
        <taxon>Meloidogyne</taxon>
    </lineage>
</organism>
<dbReference type="GO" id="GO:0000245">
    <property type="term" value="P:spliceosomal complex assembly"/>
    <property type="evidence" value="ECO:0007669"/>
    <property type="project" value="InterPro"/>
</dbReference>
<evidence type="ECO:0000256" key="1">
    <source>
        <dbReference type="SAM" id="MobiDB-lite"/>
    </source>
</evidence>
<feature type="compositionally biased region" description="Gly residues" evidence="1">
    <location>
        <begin position="347"/>
        <end position="357"/>
    </location>
</feature>
<proteinExistence type="predicted"/>
<dbReference type="OrthoDB" id="5866666at2759"/>
<comment type="caution">
    <text evidence="3">The sequence shown here is derived from an EMBL/GenBank/DDBJ whole genome shotgun (WGS) entry which is preliminary data.</text>
</comment>
<feature type="compositionally biased region" description="Polar residues" evidence="1">
    <location>
        <begin position="155"/>
        <end position="173"/>
    </location>
</feature>
<feature type="domain" description="Splicing factor 3B subunit 1" evidence="2">
    <location>
        <begin position="215"/>
        <end position="343"/>
    </location>
</feature>
<evidence type="ECO:0000259" key="2">
    <source>
        <dbReference type="Pfam" id="PF08920"/>
    </source>
</evidence>
<dbReference type="InterPro" id="IPR015016">
    <property type="entry name" value="SF3b_su1"/>
</dbReference>
<dbReference type="InterPro" id="IPR038737">
    <property type="entry name" value="SF3b_su1-like"/>
</dbReference>
<reference evidence="3 4" key="1">
    <citation type="submission" date="2020-08" db="EMBL/GenBank/DDBJ databases">
        <authorList>
            <person name="Koutsovoulos G."/>
            <person name="Danchin GJ E."/>
        </authorList>
    </citation>
    <scope>NUCLEOTIDE SEQUENCE [LARGE SCALE GENOMIC DNA]</scope>
</reference>
<feature type="region of interest" description="Disordered" evidence="1">
    <location>
        <begin position="343"/>
        <end position="370"/>
    </location>
</feature>
<dbReference type="PANTHER" id="PTHR12097">
    <property type="entry name" value="SPLICING FACTOR 3B, SUBUNIT 1-RELATED"/>
    <property type="match status" value="1"/>
</dbReference>
<dbReference type="AlphaFoldDB" id="A0A6V7WG49"/>
<dbReference type="Proteomes" id="UP000580250">
    <property type="component" value="Unassembled WGS sequence"/>
</dbReference>
<protein>
    <recommendedName>
        <fullName evidence="2">Splicing factor 3B subunit 1 domain-containing protein</fullName>
    </recommendedName>
</protein>
<sequence>MSKGPQHFIDEAAKANDEEDPFSETRRKNIAERQSQYQLRARKRPISPERADMFVDQTPDLRDRTYAKIMQEQLLTAEKEKIEKELVDKHQSGELKINRQAKAFAPEDTPTENIENTPSQAPRKKRIALSGHAITADKTPNVAQWDETPAHISALDSTPATDKQWDATPSQTPRRNRWDETPKESVRDGGMTPGWGSETPRDIKMDLSERAEETPGASKRRSRWDLTPSQTPSETPMAEWGNDSFNANSWRNNSNWNPSNGMKTPAVPFIPMTPEQAAIYKWEKEVDDRNRPLSDEELDALMPPGFKILAPPSGYAPIRTPTRKLLATPTPMSGIGGFMIPPTPERGGAGADKGVGGIIDTQPKDPELPALKPEDIQYFDKLLQDVDESQLTKAERNEREIMVIY</sequence>
<dbReference type="GO" id="GO:0003729">
    <property type="term" value="F:mRNA binding"/>
    <property type="evidence" value="ECO:0007669"/>
    <property type="project" value="InterPro"/>
</dbReference>
<feature type="region of interest" description="Disordered" evidence="1">
    <location>
        <begin position="1"/>
        <end position="49"/>
    </location>
</feature>
<dbReference type="Pfam" id="PF08920">
    <property type="entry name" value="SF3b1"/>
    <property type="match status" value="1"/>
</dbReference>
<evidence type="ECO:0000313" key="3">
    <source>
        <dbReference type="EMBL" id="CAD2185983.1"/>
    </source>
</evidence>
<feature type="region of interest" description="Disordered" evidence="1">
    <location>
        <begin position="93"/>
        <end position="253"/>
    </location>
</feature>
<evidence type="ECO:0000313" key="4">
    <source>
        <dbReference type="Proteomes" id="UP000580250"/>
    </source>
</evidence>